<evidence type="ECO:0000256" key="1">
    <source>
        <dbReference type="SAM" id="MobiDB-lite"/>
    </source>
</evidence>
<organism evidence="2 3">
    <name type="scientific">Mycena chlorophos</name>
    <name type="common">Agaric fungus</name>
    <name type="synonym">Agaricus chlorophos</name>
    <dbReference type="NCBI Taxonomy" id="658473"/>
    <lineage>
        <taxon>Eukaryota</taxon>
        <taxon>Fungi</taxon>
        <taxon>Dikarya</taxon>
        <taxon>Basidiomycota</taxon>
        <taxon>Agaricomycotina</taxon>
        <taxon>Agaricomycetes</taxon>
        <taxon>Agaricomycetidae</taxon>
        <taxon>Agaricales</taxon>
        <taxon>Marasmiineae</taxon>
        <taxon>Mycenaceae</taxon>
        <taxon>Mycena</taxon>
    </lineage>
</organism>
<protein>
    <submittedName>
        <fullName evidence="2">Uncharacterized protein</fullName>
    </submittedName>
</protein>
<proteinExistence type="predicted"/>
<evidence type="ECO:0000313" key="3">
    <source>
        <dbReference type="Proteomes" id="UP000815677"/>
    </source>
</evidence>
<dbReference type="Proteomes" id="UP000815677">
    <property type="component" value="Unassembled WGS sequence"/>
</dbReference>
<feature type="compositionally biased region" description="Polar residues" evidence="1">
    <location>
        <begin position="1"/>
        <end position="14"/>
    </location>
</feature>
<sequence>MSGSESAPPSTIPSGSDAGENGRQQEMVERQMVSYDAGGGRKEFVLELSTDAHGRINMRGNVAAIEDLWAVAGLMCPRCIFRRRWAFSPRRGYGYAFMESCLHDRSDIDGQLDRTEDAVENTAVANLVPDEGHLAILGDLVVIKIRMGTPDEAAEAAAAEAAAAEKAYLDADILDIDESEVAMVDRLVRRYALYESNPRGLFYKHLAVDGEEDDFELRNFVGWTEAMSTATAGGKFDPGRFTQSYMREAGKAVRDEEVASGPGPFSAPE</sequence>
<name>A0ABQ0KWK4_MYCCL</name>
<accession>A0ABQ0KWK4</accession>
<reference evidence="2" key="1">
    <citation type="submission" date="2014-09" db="EMBL/GenBank/DDBJ databases">
        <title>Genome sequence of the luminous mushroom Mycena chlorophos for searching fungal bioluminescence genes.</title>
        <authorList>
            <person name="Tanaka Y."/>
            <person name="Kasuga D."/>
            <person name="Oba Y."/>
            <person name="Hase S."/>
            <person name="Sato K."/>
            <person name="Oba Y."/>
            <person name="Sakakibara Y."/>
        </authorList>
    </citation>
    <scope>NUCLEOTIDE SEQUENCE</scope>
</reference>
<keyword evidence="3" id="KW-1185">Reference proteome</keyword>
<feature type="region of interest" description="Disordered" evidence="1">
    <location>
        <begin position="1"/>
        <end position="23"/>
    </location>
</feature>
<evidence type="ECO:0000313" key="2">
    <source>
        <dbReference type="EMBL" id="GAT43158.1"/>
    </source>
</evidence>
<gene>
    <name evidence="2" type="ORF">MCHLO_00848</name>
</gene>
<dbReference type="EMBL" id="DF838671">
    <property type="protein sequence ID" value="GAT43158.1"/>
    <property type="molecule type" value="Genomic_DNA"/>
</dbReference>